<keyword evidence="2" id="KW-0408">Iron</keyword>
<dbReference type="Gene3D" id="3.30.499.10">
    <property type="entry name" value="Aconitase, domain 3"/>
    <property type="match status" value="1"/>
</dbReference>
<dbReference type="InterPro" id="IPR015931">
    <property type="entry name" value="Acnase/IPM_dHydase_lsu_aba_1/3"/>
</dbReference>
<feature type="domain" description="Aconitase/3-isopropylmalate dehydratase large subunit alpha/beta/alpha" evidence="5">
    <location>
        <begin position="2"/>
        <end position="75"/>
    </location>
</feature>
<keyword evidence="1" id="KW-0479">Metal-binding</keyword>
<evidence type="ECO:0000256" key="4">
    <source>
        <dbReference type="ARBA" id="ARBA00023239"/>
    </source>
</evidence>
<dbReference type="EMBL" id="AP019620">
    <property type="protein sequence ID" value="BBJ37614.1"/>
    <property type="molecule type" value="Genomic_DNA"/>
</dbReference>
<reference evidence="6 7" key="1">
    <citation type="journal article" date="2020" name="Int. J. Syst. Evol. Microbiol.">
        <title>Reclassification of Streptomyces castelarensis and Streptomyces sporoclivatus as later heterotypic synonyms of Streptomyces antimycoticus.</title>
        <authorList>
            <person name="Komaki H."/>
            <person name="Tamura T."/>
        </authorList>
    </citation>
    <scope>NUCLEOTIDE SEQUENCE [LARGE SCALE GENOMIC DNA]</scope>
    <source>
        <strain evidence="6 7">NBRC 100767</strain>
    </source>
</reference>
<evidence type="ECO:0000256" key="3">
    <source>
        <dbReference type="ARBA" id="ARBA00023014"/>
    </source>
</evidence>
<evidence type="ECO:0000256" key="1">
    <source>
        <dbReference type="ARBA" id="ARBA00022723"/>
    </source>
</evidence>
<name>A0A499UA58_9ACTN</name>
<organism evidence="6 7">
    <name type="scientific">Streptomyces antimycoticus</name>
    <dbReference type="NCBI Taxonomy" id="68175"/>
    <lineage>
        <taxon>Bacteria</taxon>
        <taxon>Bacillati</taxon>
        <taxon>Actinomycetota</taxon>
        <taxon>Actinomycetes</taxon>
        <taxon>Kitasatosporales</taxon>
        <taxon>Streptomycetaceae</taxon>
        <taxon>Streptomyces</taxon>
        <taxon>Streptomyces violaceusniger group</taxon>
    </lineage>
</organism>
<dbReference type="AlphaFoldDB" id="A0A499UA58"/>
<dbReference type="GO" id="GO:0016829">
    <property type="term" value="F:lyase activity"/>
    <property type="evidence" value="ECO:0007669"/>
    <property type="project" value="UniProtKB-KW"/>
</dbReference>
<evidence type="ECO:0000259" key="5">
    <source>
        <dbReference type="Pfam" id="PF00330"/>
    </source>
</evidence>
<dbReference type="SUPFAM" id="SSF53732">
    <property type="entry name" value="Aconitase iron-sulfur domain"/>
    <property type="match status" value="1"/>
</dbReference>
<dbReference type="InterPro" id="IPR001030">
    <property type="entry name" value="Acoase/IPM_deHydtase_lsu_aba"/>
</dbReference>
<evidence type="ECO:0000256" key="2">
    <source>
        <dbReference type="ARBA" id="ARBA00023004"/>
    </source>
</evidence>
<evidence type="ECO:0000313" key="6">
    <source>
        <dbReference type="EMBL" id="BBJ37614.1"/>
    </source>
</evidence>
<gene>
    <name evidence="6" type="ORF">SSPO_003320</name>
</gene>
<dbReference type="GO" id="GO:0051536">
    <property type="term" value="F:iron-sulfur cluster binding"/>
    <property type="evidence" value="ECO:0007669"/>
    <property type="project" value="UniProtKB-KW"/>
</dbReference>
<proteinExistence type="predicted"/>
<dbReference type="Proteomes" id="UP000463951">
    <property type="component" value="Chromosome"/>
</dbReference>
<protein>
    <recommendedName>
        <fullName evidence="5">Aconitase/3-isopropylmalate dehydratase large subunit alpha/beta/alpha domain-containing protein</fullName>
    </recommendedName>
</protein>
<dbReference type="GO" id="GO:0043436">
    <property type="term" value="P:oxoacid metabolic process"/>
    <property type="evidence" value="ECO:0007669"/>
    <property type="project" value="UniProtKB-ARBA"/>
</dbReference>
<accession>A0A499UA58</accession>
<dbReference type="GO" id="GO:0046872">
    <property type="term" value="F:metal ion binding"/>
    <property type="evidence" value="ECO:0007669"/>
    <property type="project" value="UniProtKB-KW"/>
</dbReference>
<sequence>MAKASENGVLATLIEAGAMITNAGCGACAGNGGAMADGEATLSTANRNFQGRMGSYQSSIYLGSPATAAASAITGVITNPAEVMK</sequence>
<dbReference type="PANTHER" id="PTHR43822:SF2">
    <property type="entry name" value="HOMOACONITASE, MITOCHONDRIAL"/>
    <property type="match status" value="1"/>
</dbReference>
<keyword evidence="3" id="KW-0411">Iron-sulfur</keyword>
<dbReference type="InterPro" id="IPR050067">
    <property type="entry name" value="IPM_dehydratase_rel_enz"/>
</dbReference>
<dbReference type="PANTHER" id="PTHR43822">
    <property type="entry name" value="HOMOACONITASE, MITOCHONDRIAL-RELATED"/>
    <property type="match status" value="1"/>
</dbReference>
<dbReference type="InterPro" id="IPR036008">
    <property type="entry name" value="Aconitase_4Fe-4S_dom"/>
</dbReference>
<keyword evidence="4" id="KW-0456">Lyase</keyword>
<dbReference type="Pfam" id="PF00330">
    <property type="entry name" value="Aconitase"/>
    <property type="match status" value="1"/>
</dbReference>
<evidence type="ECO:0000313" key="7">
    <source>
        <dbReference type="Proteomes" id="UP000463951"/>
    </source>
</evidence>